<dbReference type="AlphaFoldDB" id="A0A533I447"/>
<dbReference type="Pfam" id="PF13452">
    <property type="entry name" value="FAS1_DH_region"/>
    <property type="match status" value="1"/>
</dbReference>
<dbReference type="PANTHER" id="PTHR28152">
    <property type="entry name" value="HYDROXYACYL-THIOESTER DEHYDRATASE TYPE 2, MITOCHONDRIAL"/>
    <property type="match status" value="1"/>
</dbReference>
<dbReference type="InterPro" id="IPR039569">
    <property type="entry name" value="FAS1-like_DH_region"/>
</dbReference>
<dbReference type="EMBL" id="VAFL01000013">
    <property type="protein sequence ID" value="TKW65451.1"/>
    <property type="molecule type" value="Genomic_DNA"/>
</dbReference>
<evidence type="ECO:0000313" key="2">
    <source>
        <dbReference type="EMBL" id="TKW65451.1"/>
    </source>
</evidence>
<dbReference type="Gene3D" id="3.10.129.10">
    <property type="entry name" value="Hotdog Thioesterase"/>
    <property type="match status" value="2"/>
</dbReference>
<accession>A0A533I447</accession>
<dbReference type="PANTHER" id="PTHR28152:SF1">
    <property type="entry name" value="HYDROXYACYL-THIOESTER DEHYDRATASE TYPE 2, MITOCHONDRIAL"/>
    <property type="match status" value="1"/>
</dbReference>
<evidence type="ECO:0000259" key="1">
    <source>
        <dbReference type="Pfam" id="PF13452"/>
    </source>
</evidence>
<dbReference type="Proteomes" id="UP000315344">
    <property type="component" value="Unassembled WGS sequence"/>
</dbReference>
<reference evidence="2 3" key="1">
    <citation type="journal article" date="2017" name="Nat. Commun.">
        <title>In situ click chemistry generation of cyclooxygenase-2 inhibitors.</title>
        <authorList>
            <person name="Bhardwaj A."/>
            <person name="Kaur J."/>
            <person name="Wuest M."/>
            <person name="Wuest F."/>
        </authorList>
    </citation>
    <scope>NUCLEOTIDE SEQUENCE [LARGE SCALE GENOMIC DNA]</scope>
    <source>
        <strain evidence="2">S2_012_000_R3_94</strain>
    </source>
</reference>
<dbReference type="InterPro" id="IPR052741">
    <property type="entry name" value="Mitochondrial_HTD2"/>
</dbReference>
<gene>
    <name evidence="2" type="ORF">DI616_14875</name>
</gene>
<feature type="domain" description="FAS1-like dehydratase" evidence="1">
    <location>
        <begin position="20"/>
        <end position="132"/>
    </location>
</feature>
<dbReference type="GO" id="GO:0019171">
    <property type="term" value="F:(3R)-hydroxyacyl-[acyl-carrier-protein] dehydratase activity"/>
    <property type="evidence" value="ECO:0007669"/>
    <property type="project" value="TreeGrafter"/>
</dbReference>
<dbReference type="InterPro" id="IPR029069">
    <property type="entry name" value="HotDog_dom_sf"/>
</dbReference>
<proteinExistence type="predicted"/>
<protein>
    <submittedName>
        <fullName evidence="2">Protein dehydratase</fullName>
    </submittedName>
</protein>
<comment type="caution">
    <text evidence="2">The sequence shown here is derived from an EMBL/GenBank/DDBJ whole genome shotgun (WGS) entry which is preliminary data.</text>
</comment>
<dbReference type="SUPFAM" id="SSF54637">
    <property type="entry name" value="Thioesterase/thiol ester dehydrase-isomerase"/>
    <property type="match status" value="1"/>
</dbReference>
<organism evidence="2 3">
    <name type="scientific">Paracoccus denitrificans</name>
    <dbReference type="NCBI Taxonomy" id="266"/>
    <lineage>
        <taxon>Bacteria</taxon>
        <taxon>Pseudomonadati</taxon>
        <taxon>Pseudomonadota</taxon>
        <taxon>Alphaproteobacteria</taxon>
        <taxon>Rhodobacterales</taxon>
        <taxon>Paracoccaceae</taxon>
        <taxon>Paracoccus</taxon>
    </lineage>
</organism>
<name>A0A533I447_PARDE</name>
<sequence length="278" mass="30418">MQLDLDHLRGWIGREDTSSEPMTVETVRRYNALFDRESDLSDGAAAPVMIHYCLCQPAAPMAQLGEDGHPARGGFLPPVPLQRRMWAGGTLDFTGEIRIGETVNRTTRILDVTAKEGQSGLLCFLTLEHSYLSGPRAVLTERQNIVYREPAAEAKSGAAPDPAPTGTSTRQIVPTPPFLFRYSAVTYNGHRIHYDAPYAREVEGYPGLIVHGPLQATLLTQFAQDLRGAPPRRVTVRAKSPVFDVAPFTLNAVEDGPALNLWSATEGGPVGMEARVEW</sequence>
<evidence type="ECO:0000313" key="3">
    <source>
        <dbReference type="Proteomes" id="UP000315344"/>
    </source>
</evidence>